<dbReference type="SUPFAM" id="SSF51735">
    <property type="entry name" value="NAD(P)-binding Rossmann-fold domains"/>
    <property type="match status" value="1"/>
</dbReference>
<feature type="region of interest" description="Disordered" evidence="6">
    <location>
        <begin position="202"/>
        <end position="235"/>
    </location>
</feature>
<dbReference type="STRING" id="862517.HMPREF9225_1786"/>
<sequence>MRYIPVSLDTKDKNVLVLGGGVLVLESIKKLLLTEVHAIYIIASEILPDITKLEEENPERIKIKIMDIDENFRFFGYDMVIIGTYNLNLNNALENRALNSNLAYQRLDIKSESSFIIDDFYNVSDITLSVSRTSSLPEIEEEFSKDLKDLVSDYNEDKINLLKQIRTNLIRKNAKDIEKTITKLYKDDTVNLREYLNSDIEESEEIKEEKDLKKETVEEKLKTETTDDIEREENK</sequence>
<keyword evidence="3" id="KW-0560">Oxidoreductase</keyword>
<evidence type="ECO:0000313" key="8">
    <source>
        <dbReference type="Proteomes" id="UP000003280"/>
    </source>
</evidence>
<dbReference type="GO" id="GO:0043115">
    <property type="term" value="F:precorrin-2 dehydrogenase activity"/>
    <property type="evidence" value="ECO:0007669"/>
    <property type="project" value="UniProtKB-EC"/>
</dbReference>
<dbReference type="OrthoDB" id="9773765at2"/>
<feature type="compositionally biased region" description="Acidic residues" evidence="6">
    <location>
        <begin position="226"/>
        <end position="235"/>
    </location>
</feature>
<dbReference type="Proteomes" id="UP000003280">
    <property type="component" value="Unassembled WGS sequence"/>
</dbReference>
<accession>E0NNP7</accession>
<keyword evidence="8" id="KW-1185">Reference proteome</keyword>
<feature type="compositionally biased region" description="Basic and acidic residues" evidence="6">
    <location>
        <begin position="207"/>
        <end position="225"/>
    </location>
</feature>
<evidence type="ECO:0000256" key="5">
    <source>
        <dbReference type="ARBA" id="ARBA00023244"/>
    </source>
</evidence>
<dbReference type="GO" id="GO:0004325">
    <property type="term" value="F:ferrochelatase activity"/>
    <property type="evidence" value="ECO:0007669"/>
    <property type="project" value="InterPro"/>
</dbReference>
<reference evidence="7 8" key="1">
    <citation type="submission" date="2010-07" db="EMBL/GenBank/DDBJ databases">
        <authorList>
            <person name="Muzny D."/>
            <person name="Qin X."/>
            <person name="Deng J."/>
            <person name="Jiang H."/>
            <person name="Liu Y."/>
            <person name="Qu J."/>
            <person name="Song X.-Z."/>
            <person name="Zhang L."/>
            <person name="Thornton R."/>
            <person name="Coyle M."/>
            <person name="Francisco L."/>
            <person name="Jackson L."/>
            <person name="Javaid M."/>
            <person name="Korchina V."/>
            <person name="Kovar C."/>
            <person name="Mata R."/>
            <person name="Mathew T."/>
            <person name="Ngo R."/>
            <person name="Nguyen L."/>
            <person name="Nguyen N."/>
            <person name="Okwuonu G."/>
            <person name="Ongeri F."/>
            <person name="Pham C."/>
            <person name="Simmons D."/>
            <person name="Wilczek-Boney K."/>
            <person name="Hale W."/>
            <person name="Jakkamsetti A."/>
            <person name="Pham P."/>
            <person name="Ruth R."/>
            <person name="San Lucas F."/>
            <person name="Warren J."/>
            <person name="Zhang J."/>
            <person name="Zhao Z."/>
            <person name="Zhou C."/>
            <person name="Zhu D."/>
            <person name="Lee S."/>
            <person name="Bess C."/>
            <person name="Blankenburg K."/>
            <person name="Forbes L."/>
            <person name="Fu Q."/>
            <person name="Gubbala S."/>
            <person name="Hirani K."/>
            <person name="Jayaseelan J.C."/>
            <person name="Lara F."/>
            <person name="Munidasa M."/>
            <person name="Palculict T."/>
            <person name="Patil S."/>
            <person name="Pu L.-L."/>
            <person name="Saada N."/>
            <person name="Tang L."/>
            <person name="Weissenberger G."/>
            <person name="Zhu Y."/>
            <person name="Hemphill L."/>
            <person name="Shang Y."/>
            <person name="Youmans B."/>
            <person name="Ayvaz T."/>
            <person name="Ross M."/>
            <person name="Santibanez J."/>
            <person name="Aqrawi P."/>
            <person name="Gross S."/>
            <person name="Joshi V."/>
            <person name="Fowler G."/>
            <person name="Nazareth L."/>
            <person name="Reid J."/>
            <person name="Worley K."/>
            <person name="Petrosino J."/>
            <person name="Highlander S."/>
            <person name="Gibbs R."/>
        </authorList>
    </citation>
    <scope>NUCLEOTIDE SEQUENCE [LARGE SCALE GENOMIC DNA]</scope>
    <source>
        <strain evidence="7 8">ATCC BAA-1640</strain>
    </source>
</reference>
<organism evidence="7 8">
    <name type="scientific">Peptoniphilus duerdenii ATCC BAA-1640</name>
    <dbReference type="NCBI Taxonomy" id="862517"/>
    <lineage>
        <taxon>Bacteria</taxon>
        <taxon>Bacillati</taxon>
        <taxon>Bacillota</taxon>
        <taxon>Tissierellia</taxon>
        <taxon>Tissierellales</taxon>
        <taxon>Peptoniphilaceae</taxon>
        <taxon>Peptoniphilus</taxon>
    </lineage>
</organism>
<comment type="pathway">
    <text evidence="1">Porphyrin-containing compound metabolism; siroheme biosynthesis; sirohydrochlorin from precorrin-2: step 1/1.</text>
</comment>
<gene>
    <name evidence="7" type="ORF">HMPREF9225_1786</name>
</gene>
<evidence type="ECO:0000313" key="7">
    <source>
        <dbReference type="EMBL" id="EFM24650.1"/>
    </source>
</evidence>
<protein>
    <recommendedName>
        <fullName evidence="2">precorrin-2 dehydrogenase</fullName>
        <ecNumber evidence="2">1.3.1.76</ecNumber>
    </recommendedName>
</protein>
<dbReference type="EMBL" id="AEEH01000050">
    <property type="protein sequence ID" value="EFM24650.1"/>
    <property type="molecule type" value="Genomic_DNA"/>
</dbReference>
<evidence type="ECO:0000256" key="3">
    <source>
        <dbReference type="ARBA" id="ARBA00023002"/>
    </source>
</evidence>
<name>E0NNP7_9FIRM</name>
<comment type="caution">
    <text evidence="7">The sequence shown here is derived from an EMBL/GenBank/DDBJ whole genome shotgun (WGS) entry which is preliminary data.</text>
</comment>
<dbReference type="HOGENOM" id="CLU_070049_0_0_9"/>
<evidence type="ECO:0000256" key="4">
    <source>
        <dbReference type="ARBA" id="ARBA00023027"/>
    </source>
</evidence>
<keyword evidence="5" id="KW-0627">Porphyrin biosynthesis</keyword>
<evidence type="ECO:0000256" key="2">
    <source>
        <dbReference type="ARBA" id="ARBA00012400"/>
    </source>
</evidence>
<dbReference type="PANTHER" id="PTHR35330">
    <property type="entry name" value="SIROHEME BIOSYNTHESIS PROTEIN MET8"/>
    <property type="match status" value="1"/>
</dbReference>
<dbReference type="GO" id="GO:0019354">
    <property type="term" value="P:siroheme biosynthetic process"/>
    <property type="evidence" value="ECO:0007669"/>
    <property type="project" value="UniProtKB-UniPathway"/>
</dbReference>
<evidence type="ECO:0000256" key="1">
    <source>
        <dbReference type="ARBA" id="ARBA00005010"/>
    </source>
</evidence>
<dbReference type="AlphaFoldDB" id="E0NNP7"/>
<dbReference type="UniPathway" id="UPA00262">
    <property type="reaction ID" value="UER00222"/>
</dbReference>
<proteinExistence type="predicted"/>
<dbReference type="Gene3D" id="3.40.50.720">
    <property type="entry name" value="NAD(P)-binding Rossmann-like Domain"/>
    <property type="match status" value="1"/>
</dbReference>
<dbReference type="PANTHER" id="PTHR35330:SF1">
    <property type="entry name" value="SIROHEME BIOSYNTHESIS PROTEIN MET8"/>
    <property type="match status" value="1"/>
</dbReference>
<dbReference type="InterPro" id="IPR028161">
    <property type="entry name" value="Met8-like"/>
</dbReference>
<dbReference type="eggNOG" id="COG1648">
    <property type="taxonomic scope" value="Bacteria"/>
</dbReference>
<dbReference type="RefSeq" id="WP_008902561.1">
    <property type="nucleotide sequence ID" value="NZ_GL397071.1"/>
</dbReference>
<dbReference type="InterPro" id="IPR036291">
    <property type="entry name" value="NAD(P)-bd_dom_sf"/>
</dbReference>
<keyword evidence="4" id="KW-0520">NAD</keyword>
<evidence type="ECO:0000256" key="6">
    <source>
        <dbReference type="SAM" id="MobiDB-lite"/>
    </source>
</evidence>
<dbReference type="EC" id="1.3.1.76" evidence="2"/>
<dbReference type="Pfam" id="PF13241">
    <property type="entry name" value="NAD_binding_7"/>
    <property type="match status" value="1"/>
</dbReference>